<reference evidence="2" key="1">
    <citation type="submission" date="2023-07" db="EMBL/GenBank/DDBJ databases">
        <title>Black Yeasts Isolated from many extreme environments.</title>
        <authorList>
            <person name="Coleine C."/>
            <person name="Stajich J.E."/>
            <person name="Selbmann L."/>
        </authorList>
    </citation>
    <scope>NUCLEOTIDE SEQUENCE</scope>
    <source>
        <strain evidence="2">CCFEE 5485</strain>
    </source>
</reference>
<dbReference type="GO" id="GO:0006813">
    <property type="term" value="P:potassium ion transport"/>
    <property type="evidence" value="ECO:0007669"/>
    <property type="project" value="TreeGrafter"/>
</dbReference>
<dbReference type="Proteomes" id="UP001274830">
    <property type="component" value="Unassembled WGS sequence"/>
</dbReference>
<name>A0AAE0TND0_9PEZI</name>
<keyword evidence="3" id="KW-1185">Reference proteome</keyword>
<proteinExistence type="predicted"/>
<dbReference type="GO" id="GO:0005743">
    <property type="term" value="C:mitochondrial inner membrane"/>
    <property type="evidence" value="ECO:0007669"/>
    <property type="project" value="TreeGrafter"/>
</dbReference>
<dbReference type="InterPro" id="IPR018786">
    <property type="entry name" value="Mit_KHE1"/>
</dbReference>
<sequence length="274" mass="31398">MRIFLLPISTRRTLIYCERIQESLQKPGQKLAISERILNRVSTTWAGWEKAEKGWQKKTTVYANYLFSRIPYEEWGLKSFPPATKKKLEEVDAGKHEVECLYPGAFVKGGRVSELLKKLATERQAFHRRAFWTNVALMPISAPFTLVPIRLMDELYAAGLRHPTREASRDATKPSDEEIEVVVKDVETKAGPEGSEGKEIMLLQRWNGKLIAEDFKLAEMEIEIERAVEQVEKVVFSEKKKLEEGQVEERSVSDAASEETKTNTAESEIRRAKR</sequence>
<evidence type="ECO:0000313" key="2">
    <source>
        <dbReference type="EMBL" id="KAK3670367.1"/>
    </source>
</evidence>
<gene>
    <name evidence="2" type="ORF">LTR78_009720</name>
</gene>
<organism evidence="2 3">
    <name type="scientific">Recurvomyces mirabilis</name>
    <dbReference type="NCBI Taxonomy" id="574656"/>
    <lineage>
        <taxon>Eukaryota</taxon>
        <taxon>Fungi</taxon>
        <taxon>Dikarya</taxon>
        <taxon>Ascomycota</taxon>
        <taxon>Pezizomycotina</taxon>
        <taxon>Dothideomycetes</taxon>
        <taxon>Dothideomycetidae</taxon>
        <taxon>Mycosphaerellales</taxon>
        <taxon>Teratosphaeriaceae</taxon>
        <taxon>Recurvomyces</taxon>
    </lineage>
</organism>
<feature type="region of interest" description="Disordered" evidence="1">
    <location>
        <begin position="242"/>
        <end position="274"/>
    </location>
</feature>
<feature type="compositionally biased region" description="Basic and acidic residues" evidence="1">
    <location>
        <begin position="242"/>
        <end position="252"/>
    </location>
</feature>
<comment type="caution">
    <text evidence="2">The sequence shown here is derived from an EMBL/GenBank/DDBJ whole genome shotgun (WGS) entry which is preliminary data.</text>
</comment>
<evidence type="ECO:0000256" key="1">
    <source>
        <dbReference type="SAM" id="MobiDB-lite"/>
    </source>
</evidence>
<dbReference type="Pfam" id="PF10173">
    <property type="entry name" value="Mit_KHE1"/>
    <property type="match status" value="1"/>
</dbReference>
<dbReference type="PANTHER" id="PTHR28062:SF1">
    <property type="entry name" value="TRANSMEMBRANE PROTEIN"/>
    <property type="match status" value="1"/>
</dbReference>
<accession>A0AAE0TND0</accession>
<dbReference type="PANTHER" id="PTHR28062">
    <property type="entry name" value="K+-H+ EXCHANGE-LIKE PROTEIN"/>
    <property type="match status" value="1"/>
</dbReference>
<dbReference type="GO" id="GO:1902600">
    <property type="term" value="P:proton transmembrane transport"/>
    <property type="evidence" value="ECO:0007669"/>
    <property type="project" value="TreeGrafter"/>
</dbReference>
<dbReference type="AlphaFoldDB" id="A0AAE0TND0"/>
<dbReference type="EMBL" id="JAUTXT010000057">
    <property type="protein sequence ID" value="KAK3670367.1"/>
    <property type="molecule type" value="Genomic_DNA"/>
</dbReference>
<evidence type="ECO:0000313" key="3">
    <source>
        <dbReference type="Proteomes" id="UP001274830"/>
    </source>
</evidence>
<protein>
    <submittedName>
        <fullName evidence="2">Uncharacterized protein</fullName>
    </submittedName>
</protein>